<keyword evidence="5 8" id="KW-1133">Transmembrane helix</keyword>
<name>A0AAN8XJ60_HALRR</name>
<accession>A0AAN8XJ60</accession>
<comment type="subcellular location">
    <subcellularLocation>
        <location evidence="1">Membrane</location>
        <topology evidence="1">Multi-pass membrane protein</topology>
    </subcellularLocation>
</comment>
<evidence type="ECO:0000256" key="7">
    <source>
        <dbReference type="SAM" id="MobiDB-lite"/>
    </source>
</evidence>
<dbReference type="InterPro" id="IPR007007">
    <property type="entry name" value="Ninjurin"/>
</dbReference>
<dbReference type="Pfam" id="PF04923">
    <property type="entry name" value="Ninjurin"/>
    <property type="match status" value="1"/>
</dbReference>
<dbReference type="GO" id="GO:0016020">
    <property type="term" value="C:membrane"/>
    <property type="evidence" value="ECO:0007669"/>
    <property type="project" value="UniProtKB-SubCell"/>
</dbReference>
<evidence type="ECO:0000256" key="3">
    <source>
        <dbReference type="ARBA" id="ARBA00022692"/>
    </source>
</evidence>
<dbReference type="PANTHER" id="PTHR12316">
    <property type="entry name" value="NINJURIN-RELATED"/>
    <property type="match status" value="1"/>
</dbReference>
<evidence type="ECO:0000256" key="8">
    <source>
        <dbReference type="SAM" id="Phobius"/>
    </source>
</evidence>
<feature type="compositionally biased region" description="Polar residues" evidence="7">
    <location>
        <begin position="37"/>
        <end position="48"/>
    </location>
</feature>
<proteinExistence type="inferred from homology"/>
<dbReference type="PANTHER" id="PTHR12316:SF17">
    <property type="entry name" value="NINJURIN C, ISOFORM D"/>
    <property type="match status" value="1"/>
</dbReference>
<evidence type="ECO:0000256" key="6">
    <source>
        <dbReference type="ARBA" id="ARBA00023136"/>
    </source>
</evidence>
<organism evidence="9 10">
    <name type="scientific">Halocaridina rubra</name>
    <name type="common">Hawaiian red shrimp</name>
    <dbReference type="NCBI Taxonomy" id="373956"/>
    <lineage>
        <taxon>Eukaryota</taxon>
        <taxon>Metazoa</taxon>
        <taxon>Ecdysozoa</taxon>
        <taxon>Arthropoda</taxon>
        <taxon>Crustacea</taxon>
        <taxon>Multicrustacea</taxon>
        <taxon>Malacostraca</taxon>
        <taxon>Eumalacostraca</taxon>
        <taxon>Eucarida</taxon>
        <taxon>Decapoda</taxon>
        <taxon>Pleocyemata</taxon>
        <taxon>Caridea</taxon>
        <taxon>Atyoidea</taxon>
        <taxon>Atyidae</taxon>
        <taxon>Halocaridina</taxon>
    </lineage>
</organism>
<keyword evidence="4" id="KW-0130">Cell adhesion</keyword>
<feature type="compositionally biased region" description="Basic and acidic residues" evidence="7">
    <location>
        <begin position="10"/>
        <end position="31"/>
    </location>
</feature>
<dbReference type="GO" id="GO:0042246">
    <property type="term" value="P:tissue regeneration"/>
    <property type="evidence" value="ECO:0007669"/>
    <property type="project" value="InterPro"/>
</dbReference>
<keyword evidence="10" id="KW-1185">Reference proteome</keyword>
<comment type="caution">
    <text evidence="9">The sequence shown here is derived from an EMBL/GenBank/DDBJ whole genome shotgun (WGS) entry which is preliminary data.</text>
</comment>
<gene>
    <name evidence="9" type="ORF">SK128_016755</name>
</gene>
<dbReference type="EMBL" id="JAXCGZ010006624">
    <property type="protein sequence ID" value="KAK7079640.1"/>
    <property type="molecule type" value="Genomic_DNA"/>
</dbReference>
<protein>
    <submittedName>
        <fullName evidence="9">Uncharacterized protein</fullName>
    </submittedName>
</protein>
<dbReference type="AlphaFoldDB" id="A0AAN8XJ60"/>
<comment type="similarity">
    <text evidence="2">Belongs to the ninjurin family.</text>
</comment>
<feature type="transmembrane region" description="Helical" evidence="8">
    <location>
        <begin position="242"/>
        <end position="266"/>
    </location>
</feature>
<keyword evidence="6 8" id="KW-0472">Membrane</keyword>
<evidence type="ECO:0000313" key="10">
    <source>
        <dbReference type="Proteomes" id="UP001381693"/>
    </source>
</evidence>
<evidence type="ECO:0000256" key="1">
    <source>
        <dbReference type="ARBA" id="ARBA00004141"/>
    </source>
</evidence>
<dbReference type="Proteomes" id="UP001381693">
    <property type="component" value="Unassembled WGS sequence"/>
</dbReference>
<feature type="transmembrane region" description="Helical" evidence="8">
    <location>
        <begin position="286"/>
        <end position="310"/>
    </location>
</feature>
<sequence length="328" mass="34110">MPGSIDPFGDTDKTELLPRDPQPEEPPEHHVPVPTNHGHSAVTSSSMHLSVPASSGRAHVPTNSGFPAVPTNPGLTHGHAVVPTIPGLTHGHAVVPTNPGLTPGHTVVPTNPGLTPGHTAVPFNPGFTHEHAVVPTNLGLTPGHAAVPTNPGVPSNAGFTPLATHPGNTHVHTDSGYKPTPSNAGLTPVPTNPGLPNEPPPTINILKRKMSIAKGCLDIGLLSANANQLRNVLNFGNRDSSLYYVVLVSIIISLILQVSAGVLLLISEKFDLEDDNEVDIGDILNSVTTILVFVVLILNVFIASLGVDIASPSAHVGHEMLQTFPGFT</sequence>
<evidence type="ECO:0000313" key="9">
    <source>
        <dbReference type="EMBL" id="KAK7079640.1"/>
    </source>
</evidence>
<evidence type="ECO:0000256" key="4">
    <source>
        <dbReference type="ARBA" id="ARBA00022889"/>
    </source>
</evidence>
<dbReference type="GO" id="GO:0007155">
    <property type="term" value="P:cell adhesion"/>
    <property type="evidence" value="ECO:0007669"/>
    <property type="project" value="UniProtKB-KW"/>
</dbReference>
<reference evidence="9 10" key="1">
    <citation type="submission" date="2023-11" db="EMBL/GenBank/DDBJ databases">
        <title>Halocaridina rubra genome assembly.</title>
        <authorList>
            <person name="Smith C."/>
        </authorList>
    </citation>
    <scope>NUCLEOTIDE SEQUENCE [LARGE SCALE GENOMIC DNA]</scope>
    <source>
        <strain evidence="9">EP-1</strain>
        <tissue evidence="9">Whole</tissue>
    </source>
</reference>
<evidence type="ECO:0000256" key="2">
    <source>
        <dbReference type="ARBA" id="ARBA00008141"/>
    </source>
</evidence>
<keyword evidence="3 8" id="KW-0812">Transmembrane</keyword>
<feature type="region of interest" description="Disordered" evidence="7">
    <location>
        <begin position="1"/>
        <end position="65"/>
    </location>
</feature>
<evidence type="ECO:0000256" key="5">
    <source>
        <dbReference type="ARBA" id="ARBA00022989"/>
    </source>
</evidence>